<dbReference type="HOGENOM" id="CLU_1782690_0_0_6"/>
<organism evidence="2 3">
    <name type="scientific">Acinetobacter vivianii</name>
    <dbReference type="NCBI Taxonomy" id="1776742"/>
    <lineage>
        <taxon>Bacteria</taxon>
        <taxon>Pseudomonadati</taxon>
        <taxon>Pseudomonadota</taxon>
        <taxon>Gammaproteobacteria</taxon>
        <taxon>Moraxellales</taxon>
        <taxon>Moraxellaceae</taxon>
        <taxon>Acinetobacter</taxon>
    </lineage>
</organism>
<gene>
    <name evidence="2" type="ORF">F971_00702</name>
</gene>
<feature type="signal peptide" evidence="1">
    <location>
        <begin position="1"/>
        <end position="29"/>
    </location>
</feature>
<sequence length="145" mass="15655">MSLSLIRKPFVMQGLAITVATLMMNSTHAASEQEQIQRLRDEVKELSALLQQYVPQTKQQNDIPQVAVAPASTVVTTHNQNTPAVVAANIPKKSPLSFSAASGAEVKLYGFLRGNALYQSKGGDGIFNRTNKVDLEGAEKNSDRG</sequence>
<reference evidence="2 3" key="1">
    <citation type="submission" date="2013-02" db="EMBL/GenBank/DDBJ databases">
        <title>The Genome Sequence of Acinetobacter sp. NIPH 758.</title>
        <authorList>
            <consortium name="The Broad Institute Genome Sequencing Platform"/>
            <consortium name="The Broad Institute Genome Sequencing Center for Infectious Disease"/>
            <person name="Cerqueira G."/>
            <person name="Feldgarden M."/>
            <person name="Courvalin P."/>
            <person name="Perichon B."/>
            <person name="Grillot-Courvalin C."/>
            <person name="Clermont D."/>
            <person name="Rocha E."/>
            <person name="Yoon E.-J."/>
            <person name="Nemec A."/>
            <person name="Walker B."/>
            <person name="Young S.K."/>
            <person name="Zeng Q."/>
            <person name="Gargeya S."/>
            <person name="Fitzgerald M."/>
            <person name="Haas B."/>
            <person name="Abouelleil A."/>
            <person name="Alvarado L."/>
            <person name="Arachchi H.M."/>
            <person name="Berlin A.M."/>
            <person name="Chapman S.B."/>
            <person name="Dewar J."/>
            <person name="Goldberg J."/>
            <person name="Griggs A."/>
            <person name="Gujja S."/>
            <person name="Hansen M."/>
            <person name="Howarth C."/>
            <person name="Imamovic A."/>
            <person name="Larimer J."/>
            <person name="McCowan C."/>
            <person name="Murphy C."/>
            <person name="Neiman D."/>
            <person name="Pearson M."/>
            <person name="Priest M."/>
            <person name="Roberts A."/>
            <person name="Saif S."/>
            <person name="Shea T."/>
            <person name="Sisk P."/>
            <person name="Sykes S."/>
            <person name="Wortman J."/>
            <person name="Nusbaum C."/>
            <person name="Birren B."/>
        </authorList>
    </citation>
    <scope>NUCLEOTIDE SEQUENCE [LARGE SCALE GENOMIC DNA]</scope>
    <source>
        <strain evidence="2 3">NIPH 758</strain>
    </source>
</reference>
<dbReference type="eggNOG" id="COG3149">
    <property type="taxonomic scope" value="Bacteria"/>
</dbReference>
<evidence type="ECO:0000256" key="1">
    <source>
        <dbReference type="SAM" id="SignalP"/>
    </source>
</evidence>
<evidence type="ECO:0000313" key="2">
    <source>
        <dbReference type="EMBL" id="ENU93805.1"/>
    </source>
</evidence>
<dbReference type="AlphaFoldDB" id="N8V2G2"/>
<keyword evidence="1" id="KW-0732">Signal</keyword>
<name>N8V2G2_9GAMM</name>
<feature type="chain" id="PRO_5004133605" description="DcaP-like protein" evidence="1">
    <location>
        <begin position="30"/>
        <end position="145"/>
    </location>
</feature>
<protein>
    <recommendedName>
        <fullName evidence="4">DcaP-like protein</fullName>
    </recommendedName>
</protein>
<dbReference type="Proteomes" id="UP000013049">
    <property type="component" value="Unassembled WGS sequence"/>
</dbReference>
<evidence type="ECO:0008006" key="4">
    <source>
        <dbReference type="Google" id="ProtNLM"/>
    </source>
</evidence>
<accession>N8V2G2</accession>
<dbReference type="EMBL" id="APPC01000011">
    <property type="protein sequence ID" value="ENU93805.1"/>
    <property type="molecule type" value="Genomic_DNA"/>
</dbReference>
<dbReference type="PATRIC" id="fig|1217712.3.peg.674"/>
<proteinExistence type="predicted"/>
<evidence type="ECO:0000313" key="3">
    <source>
        <dbReference type="Proteomes" id="UP000013049"/>
    </source>
</evidence>
<comment type="caution">
    <text evidence="2">The sequence shown here is derived from an EMBL/GenBank/DDBJ whole genome shotgun (WGS) entry which is preliminary data.</text>
</comment>